<reference evidence="7" key="1">
    <citation type="journal article" date="2023" name="G3 (Bethesda)">
        <title>A reference genome for the long-term kleptoplast-retaining sea slug Elysia crispata morphotype clarki.</title>
        <authorList>
            <person name="Eastman K.E."/>
            <person name="Pendleton A.L."/>
            <person name="Shaikh M.A."/>
            <person name="Suttiyut T."/>
            <person name="Ogas R."/>
            <person name="Tomko P."/>
            <person name="Gavelis G."/>
            <person name="Widhalm J.R."/>
            <person name="Wisecaver J.H."/>
        </authorList>
    </citation>
    <scope>NUCLEOTIDE SEQUENCE</scope>
    <source>
        <strain evidence="7">ECLA1</strain>
    </source>
</reference>
<evidence type="ECO:0000256" key="4">
    <source>
        <dbReference type="ARBA" id="ARBA00022989"/>
    </source>
</evidence>
<gene>
    <name evidence="7" type="ORF">RRG08_056560</name>
</gene>
<comment type="subcellular location">
    <subcellularLocation>
        <location evidence="1">Membrane</location>
        <topology evidence="1">Multi-pass membrane protein</topology>
    </subcellularLocation>
</comment>
<evidence type="ECO:0000256" key="2">
    <source>
        <dbReference type="ARBA" id="ARBA00008458"/>
    </source>
</evidence>
<dbReference type="EMBL" id="JAWDGP010006371">
    <property type="protein sequence ID" value="KAK3742202.1"/>
    <property type="molecule type" value="Genomic_DNA"/>
</dbReference>
<dbReference type="InterPro" id="IPR017853">
    <property type="entry name" value="GH"/>
</dbReference>
<evidence type="ECO:0000313" key="8">
    <source>
        <dbReference type="Proteomes" id="UP001283361"/>
    </source>
</evidence>
<evidence type="ECO:0000256" key="6">
    <source>
        <dbReference type="SAM" id="SignalP"/>
    </source>
</evidence>
<feature type="chain" id="PRO_5042250369" evidence="6">
    <location>
        <begin position="20"/>
        <end position="780"/>
    </location>
</feature>
<dbReference type="Proteomes" id="UP001283361">
    <property type="component" value="Unassembled WGS sequence"/>
</dbReference>
<evidence type="ECO:0000256" key="5">
    <source>
        <dbReference type="ARBA" id="ARBA00023136"/>
    </source>
</evidence>
<keyword evidence="3" id="KW-0812">Transmembrane</keyword>
<dbReference type="SUPFAM" id="SSF51445">
    <property type="entry name" value="(Trans)glycosidases"/>
    <property type="match status" value="1"/>
</dbReference>
<organism evidence="7 8">
    <name type="scientific">Elysia crispata</name>
    <name type="common">lettuce slug</name>
    <dbReference type="NCBI Taxonomy" id="231223"/>
    <lineage>
        <taxon>Eukaryota</taxon>
        <taxon>Metazoa</taxon>
        <taxon>Spiralia</taxon>
        <taxon>Lophotrochozoa</taxon>
        <taxon>Mollusca</taxon>
        <taxon>Gastropoda</taxon>
        <taxon>Heterobranchia</taxon>
        <taxon>Euthyneura</taxon>
        <taxon>Panpulmonata</taxon>
        <taxon>Sacoglossa</taxon>
        <taxon>Placobranchoidea</taxon>
        <taxon>Plakobranchidae</taxon>
        <taxon>Elysia</taxon>
    </lineage>
</organism>
<evidence type="ECO:0000256" key="3">
    <source>
        <dbReference type="ARBA" id="ARBA00022692"/>
    </source>
</evidence>
<keyword evidence="5" id="KW-0472">Membrane</keyword>
<evidence type="ECO:0000313" key="7">
    <source>
        <dbReference type="EMBL" id="KAK3742202.1"/>
    </source>
</evidence>
<evidence type="ECO:0000256" key="1">
    <source>
        <dbReference type="ARBA" id="ARBA00004141"/>
    </source>
</evidence>
<proteinExistence type="inferred from homology"/>
<dbReference type="PANTHER" id="PTHR31733">
    <property type="entry name" value="RIBONUCLEASE KAPPA"/>
    <property type="match status" value="1"/>
</dbReference>
<comment type="similarity">
    <text evidence="2">Belongs to the RNase K family.</text>
</comment>
<keyword evidence="4" id="KW-1133">Transmembrane helix</keyword>
<keyword evidence="8" id="KW-1185">Reference proteome</keyword>
<accession>A0AAE0YDU6</accession>
<dbReference type="Gene3D" id="3.20.20.70">
    <property type="entry name" value="Aldolase class I"/>
    <property type="match status" value="1"/>
</dbReference>
<sequence>MAPWLSTLLLAAILIPVIAREFNRPSTGPFHVAVYDNGKYDVKVNGVNWLSSGPTFFNNDGKRYCTKEGTLKLVATRSESGRDHYGLYNRTIFSYRAGQLMVNTTIKTYTKPPLPFAIFSQRYVTKASQTQGKDPDDIISSFPSFGFQRNNTVALGYLAYGGYMAGWTKLSLDRWSKDANFTTGIEGGPLVLFDKGSNAMVISPLNEFMAASNKKFQDQHISWGIMGLVDSVPSGYTADFIISFSDRGVNQAMRDWGAIMTYLHGKSSKARDSDLTLTHLGYWTDNGAYYYYNTEKGKNYEDTIVDEVAYLKAQGLPVKYLQIDSWFYPKGHVKGTKTWTPEKSIFPDGFKGLYEKTQLPIACHNRYWDNDTTYARYNGGKYNFISDVKTGYAVPDDQQFWLDLFNSTKAWGPFILYEQDWLNEETDRNLALLSNLTLGAEWLTQMGHAAEKHGITIQYCMSYGRHILQSLQIPAVTQARASDDYQPARPEITQYKIGITSMFVDALNLAPSKDTFWSTNVQPGNPYHGYEAAPYLQTLIATLSGGPVGPGDGLGYANNKILTRCCDSDGRVLRGSRSLTIMDKSLKHAAFSGSAPGGRGDVLYSTISDISGHIFGTIIANHITSYYKLVPTDLTPDYPHFPGDMVTYIYDEFGKKVKEWSNQSPLGVEKTQCGDNLCIYYSLPVFKTKGGVQLGLLGEAGIRFSPVSPQRFSNLRFTRPDQLSVHVNVNPQEVVSVWFLTARSDPPEFVVAKCENPSGSTPVTANAYITATGKHGCDKV</sequence>
<feature type="signal peptide" evidence="6">
    <location>
        <begin position="1"/>
        <end position="19"/>
    </location>
</feature>
<dbReference type="InterPro" id="IPR026770">
    <property type="entry name" value="RNase_K"/>
</dbReference>
<dbReference type="GO" id="GO:0016020">
    <property type="term" value="C:membrane"/>
    <property type="evidence" value="ECO:0007669"/>
    <property type="project" value="UniProtKB-SubCell"/>
</dbReference>
<dbReference type="AlphaFoldDB" id="A0AAE0YDU6"/>
<keyword evidence="6" id="KW-0732">Signal</keyword>
<protein>
    <submittedName>
        <fullName evidence="7">Uncharacterized protein</fullName>
    </submittedName>
</protein>
<dbReference type="GO" id="GO:0004521">
    <property type="term" value="F:RNA endonuclease activity"/>
    <property type="evidence" value="ECO:0007669"/>
    <property type="project" value="InterPro"/>
</dbReference>
<dbReference type="InterPro" id="IPR013785">
    <property type="entry name" value="Aldolase_TIM"/>
</dbReference>
<comment type="caution">
    <text evidence="7">The sequence shown here is derived from an EMBL/GenBank/DDBJ whole genome shotgun (WGS) entry which is preliminary data.</text>
</comment>
<name>A0AAE0YDU6_9GAST</name>